<sequence length="445" mass="49513">MVDRSDDASCLLGLAGLAVERVVLTVLGMKIVQVVTDDPDAARCPSCQVCSTSGKDWVLTRPRDLPCGGEFLVVQWRKRRWRCRTEDCPRGSFTEQVAQVPAGMRTTTRLRAALAVAVEDGRDQSEVAAAHRVSWPTVQRAVVARGAAELVEPEPVRVLGMDETRFGRPRWLPDGVHADGRIRWVRTDPWETGFVDITGEQSLLGQVDGRTSAAVQAWLAARSPEFRAGIEVVVIDPHAGYAAAVRAALPDAAIAVDHFHLIMLANKAVTAVRQRVTRDLLGRRGRKIDPAWANRRLLLRGRERLSQAALARMWNGCVDHDPSGQILSAWIAKEELRALCATAARGGHPGEIRDRLYAFYQWSADAQIPELTTLAETIETWWPAIEVFLATGLTNARTEGTNRLIKQVKRAACGFRNRENYRRRVRLHCTRRIRRLSARNPTVPA</sequence>
<dbReference type="Pfam" id="PF14690">
    <property type="entry name" value="Zn_ribbon_ISL3"/>
    <property type="match status" value="1"/>
</dbReference>
<dbReference type="InterPro" id="IPR032877">
    <property type="entry name" value="Transposase_HTH"/>
</dbReference>
<dbReference type="EMBL" id="VUOB01000094">
    <property type="protein sequence ID" value="KAA2249551.1"/>
    <property type="molecule type" value="Genomic_DNA"/>
</dbReference>
<dbReference type="InterPro" id="IPR029261">
    <property type="entry name" value="Transposase_Znf"/>
</dbReference>
<comment type="caution">
    <text evidence="4">The sequence shown here is derived from an EMBL/GenBank/DDBJ whole genome shotgun (WGS) entry which is preliminary data.</text>
</comment>
<reference evidence="4 5" key="1">
    <citation type="submission" date="2019-09" db="EMBL/GenBank/DDBJ databases">
        <title>Goodfellowia gen. nov., a new genus of the Pseudonocardineae related to Actinoalloteichus, containing Goodfellowia coeruleoviolacea gen. nov., comb. nov. gen. nov., comb. nov.</title>
        <authorList>
            <person name="Labeda D."/>
        </authorList>
    </citation>
    <scope>NUCLEOTIDE SEQUENCE [LARGE SCALE GENOMIC DNA]</scope>
    <source>
        <strain evidence="4 5">AN110305</strain>
    </source>
</reference>
<evidence type="ECO:0000313" key="4">
    <source>
        <dbReference type="EMBL" id="KAA2249551.1"/>
    </source>
</evidence>
<dbReference type="InterPro" id="IPR002560">
    <property type="entry name" value="Transposase_DDE"/>
</dbReference>
<name>A0A5B2WCK8_9PSEU</name>
<accession>A0A5B2WCK8</accession>
<feature type="domain" description="Transposase IS204/IS1001/IS1096/IS1165 zinc-finger" evidence="3">
    <location>
        <begin position="41"/>
        <end position="85"/>
    </location>
</feature>
<dbReference type="Pfam" id="PF13542">
    <property type="entry name" value="HTH_Tnp_ISL3"/>
    <property type="match status" value="1"/>
</dbReference>
<dbReference type="Pfam" id="PF01610">
    <property type="entry name" value="DDE_Tnp_ISL3"/>
    <property type="match status" value="1"/>
</dbReference>
<dbReference type="PANTHER" id="PTHR33498">
    <property type="entry name" value="TRANSPOSASE FOR INSERTION SEQUENCE ELEMENT IS1557"/>
    <property type="match status" value="1"/>
</dbReference>
<feature type="domain" description="Transposase IS204/IS1001/IS1096/IS1165 DDE" evidence="1">
    <location>
        <begin position="192"/>
        <end position="425"/>
    </location>
</feature>
<proteinExistence type="predicted"/>
<dbReference type="InterPro" id="IPR047951">
    <property type="entry name" value="Transpos_ISL3"/>
</dbReference>
<protein>
    <submittedName>
        <fullName evidence="4">ISL3 family transposase</fullName>
    </submittedName>
</protein>
<keyword evidence="5" id="KW-1185">Reference proteome</keyword>
<dbReference type="OrthoDB" id="3238779at2"/>
<evidence type="ECO:0000313" key="5">
    <source>
        <dbReference type="Proteomes" id="UP000323454"/>
    </source>
</evidence>
<reference evidence="4 5" key="2">
    <citation type="submission" date="2019-09" db="EMBL/GenBank/DDBJ databases">
        <authorList>
            <person name="Jin C."/>
        </authorList>
    </citation>
    <scope>NUCLEOTIDE SEQUENCE [LARGE SCALE GENOMIC DNA]</scope>
    <source>
        <strain evidence="4 5">AN110305</strain>
    </source>
</reference>
<dbReference type="Proteomes" id="UP000323454">
    <property type="component" value="Unassembled WGS sequence"/>
</dbReference>
<evidence type="ECO:0000259" key="2">
    <source>
        <dbReference type="Pfam" id="PF13542"/>
    </source>
</evidence>
<feature type="domain" description="Transposase IS204/IS1001/IS1096/IS1165 helix-turn-helix" evidence="2">
    <location>
        <begin position="95"/>
        <end position="143"/>
    </location>
</feature>
<gene>
    <name evidence="4" type="ORF">F0L68_39360</name>
</gene>
<evidence type="ECO:0000259" key="3">
    <source>
        <dbReference type="Pfam" id="PF14690"/>
    </source>
</evidence>
<organism evidence="4 5">
    <name type="scientific">Solihabitans fulvus</name>
    <dbReference type="NCBI Taxonomy" id="1892852"/>
    <lineage>
        <taxon>Bacteria</taxon>
        <taxon>Bacillati</taxon>
        <taxon>Actinomycetota</taxon>
        <taxon>Actinomycetes</taxon>
        <taxon>Pseudonocardiales</taxon>
        <taxon>Pseudonocardiaceae</taxon>
        <taxon>Solihabitans</taxon>
    </lineage>
</organism>
<dbReference type="PANTHER" id="PTHR33498:SF1">
    <property type="entry name" value="TRANSPOSASE FOR INSERTION SEQUENCE ELEMENT IS1557"/>
    <property type="match status" value="1"/>
</dbReference>
<evidence type="ECO:0000259" key="1">
    <source>
        <dbReference type="Pfam" id="PF01610"/>
    </source>
</evidence>
<dbReference type="NCBIfam" id="NF033550">
    <property type="entry name" value="transpos_ISL3"/>
    <property type="match status" value="1"/>
</dbReference>
<dbReference type="AlphaFoldDB" id="A0A5B2WCK8"/>